<evidence type="ECO:0000313" key="1">
    <source>
        <dbReference type="EMBL" id="CED82534.1"/>
    </source>
</evidence>
<organism evidence="1">
    <name type="scientific">Phaffia rhodozyma</name>
    <name type="common">Yeast</name>
    <name type="synonym">Xanthophyllomyces dendrorhous</name>
    <dbReference type="NCBI Taxonomy" id="264483"/>
    <lineage>
        <taxon>Eukaryota</taxon>
        <taxon>Fungi</taxon>
        <taxon>Dikarya</taxon>
        <taxon>Basidiomycota</taxon>
        <taxon>Agaricomycotina</taxon>
        <taxon>Tremellomycetes</taxon>
        <taxon>Cystofilobasidiales</taxon>
        <taxon>Mrakiaceae</taxon>
        <taxon>Phaffia</taxon>
    </lineage>
</organism>
<dbReference type="EMBL" id="LN483124">
    <property type="protein sequence ID" value="CED82534.1"/>
    <property type="molecule type" value="Genomic_DNA"/>
</dbReference>
<evidence type="ECO:0008006" key="2">
    <source>
        <dbReference type="Google" id="ProtNLM"/>
    </source>
</evidence>
<protein>
    <recommendedName>
        <fullName evidence="2">RRM domain-containing protein</fullName>
    </recommendedName>
</protein>
<name>A0A0F7SP77_PHARH</name>
<reference evidence="1" key="1">
    <citation type="submission" date="2014-08" db="EMBL/GenBank/DDBJ databases">
        <authorList>
            <person name="Sharma Rahul"/>
            <person name="Thines Marco"/>
        </authorList>
    </citation>
    <scope>NUCLEOTIDE SEQUENCE</scope>
</reference>
<sequence length="916" mass="103293">MLPGKIQRRYINLFLGSSFQRSSSSSSLVTLKGKPCYSPPPSASFFRSRSSTAASRLKENGVSVRTETKEIPRDGHQVITSIFPLPPDMNSYSLRNFFWSNSINVLDARKSTGEVSGLIQTSQEDQQKLLSSIHDIQAHWGNLTAVPASPAMTAIVPSPKQERKFLEALSTSKRGQNPRVVSSSAQVGLANKYESRDISRSDSRILFLSSIPELVTMQISFSKKFPRKHIANDLRELLLREGWAVPSIAMLNQQILVDIGGISVYELKKMVMRVQPELQSDMLDIAPLYWMSSSSDKNANRNCLSGRTLLISSLSPAMSCQDIMLYIRTLIPDIHPNSINRIRKKIGECTAVIPVQDRETLQSILGLHGRCFGGRPVNIRVIPAKTDSSDIIGLEHEKWNTFRVHNLPSNIQKDQIDSCLDSLGGMPPMKLLRWESNRTAIFSLSNPSEESRESIKRVHGNSIHGKTITIEILPQDLRSSTKGALAVEDVSIQQSPTHDGDYRENVPKDTGRLVDELSYLKSLFASYAPQYLQLYVMSQAKFQRSFLKGISQGTITNTKQMYKSDEQDHQTTKRLLIESDLLSVREILYHPNCGLFTPTSFDFDRRYSPPYLTECAKMFYKEVRGYPDGSLMQGLRSKSELSARSMDVSEWTVKFGRIVQDLVQSGVSDSYSVPVVKDLEKQIANYSTSIRTHIDDARDLLMVVSYIKYCRAVYYQSHQVDGQKPMNVFNDLVQGFDRRFEAHKKNLKGLQKLRNNIDRGLIRHGLQPCVDFLHMLVSTRARAEYVEGLLEIVRHPTHGFNGAFPFDGEVIPNPPYATTLARTFGSLIKANWQQRSKTHKVTASKMRLQSVLRTTDIQKLAPIYVPSLLSSFVRSEQIKAGRLMENPPKRMTVQVNESVVKPTRAVAKLRKNKGKT</sequence>
<dbReference type="AlphaFoldDB" id="A0A0F7SP77"/>
<proteinExistence type="predicted"/>
<accession>A0A0F7SP77</accession>